<sequence length="64" mass="6822">MLFWTAFSMALSLRLALARSSIERGAQGPGCHHLHCQHWPRQPVGAVGSCLGSCREAPTLCGCG</sequence>
<dbReference type="AlphaFoldDB" id="A0A6P5PJY9"/>
<dbReference type="RefSeq" id="XP_021016307.1">
    <property type="nucleotide sequence ID" value="XM_021160648.2"/>
</dbReference>
<dbReference type="CTD" id="64856"/>
<dbReference type="GeneID" id="110292954"/>
<evidence type="ECO:0000313" key="2">
    <source>
        <dbReference type="Proteomes" id="UP000515126"/>
    </source>
</evidence>
<evidence type="ECO:0000256" key="1">
    <source>
        <dbReference type="SAM" id="SignalP"/>
    </source>
</evidence>
<keyword evidence="2" id="KW-1185">Reference proteome</keyword>
<feature type="chain" id="PRO_5027642196" evidence="1">
    <location>
        <begin position="19"/>
        <end position="64"/>
    </location>
</feature>
<protein>
    <submittedName>
        <fullName evidence="3">von Willebrand factor A domain-containing protein 1 isoform X2</fullName>
    </submittedName>
</protein>
<dbReference type="Proteomes" id="UP000515126">
    <property type="component" value="Chromosome 4"/>
</dbReference>
<proteinExistence type="predicted"/>
<evidence type="ECO:0000313" key="3">
    <source>
        <dbReference type="RefSeq" id="XP_021016307.1"/>
    </source>
</evidence>
<keyword evidence="1" id="KW-0732">Signal</keyword>
<name>A0A6P5PJY9_MUSCR</name>
<accession>A0A6P5PJY9</accession>
<gene>
    <name evidence="3" type="primary">Vwa1</name>
</gene>
<feature type="signal peptide" evidence="1">
    <location>
        <begin position="1"/>
        <end position="18"/>
    </location>
</feature>
<organism evidence="2 3">
    <name type="scientific">Mus caroli</name>
    <name type="common">Ryukyu mouse</name>
    <name type="synonym">Ricefield mouse</name>
    <dbReference type="NCBI Taxonomy" id="10089"/>
    <lineage>
        <taxon>Eukaryota</taxon>
        <taxon>Metazoa</taxon>
        <taxon>Chordata</taxon>
        <taxon>Craniata</taxon>
        <taxon>Vertebrata</taxon>
        <taxon>Euteleostomi</taxon>
        <taxon>Mammalia</taxon>
        <taxon>Eutheria</taxon>
        <taxon>Euarchontoglires</taxon>
        <taxon>Glires</taxon>
        <taxon>Rodentia</taxon>
        <taxon>Myomorpha</taxon>
        <taxon>Muroidea</taxon>
        <taxon>Muridae</taxon>
        <taxon>Murinae</taxon>
        <taxon>Mus</taxon>
        <taxon>Mus</taxon>
    </lineage>
</organism>
<reference evidence="3" key="1">
    <citation type="submission" date="2025-08" db="UniProtKB">
        <authorList>
            <consortium name="RefSeq"/>
        </authorList>
    </citation>
    <scope>IDENTIFICATION</scope>
</reference>